<evidence type="ECO:0000313" key="3">
    <source>
        <dbReference type="Proteomes" id="UP000234681"/>
    </source>
</evidence>
<keyword evidence="1" id="KW-1133">Transmembrane helix</keyword>
<feature type="transmembrane region" description="Helical" evidence="1">
    <location>
        <begin position="6"/>
        <end position="26"/>
    </location>
</feature>
<evidence type="ECO:0000313" key="2">
    <source>
        <dbReference type="EMBL" id="EDM04354.1"/>
    </source>
</evidence>
<name>A6HE99_RAT</name>
<dbReference type="EMBL" id="CH473948">
    <property type="protein sequence ID" value="EDM04354.1"/>
    <property type="molecule type" value="Genomic_DNA"/>
</dbReference>
<protein>
    <submittedName>
        <fullName evidence="2">RCG34714</fullName>
    </submittedName>
</protein>
<sequence length="27" mass="3097">MSGVELLKNSFAYFHIFVFCLILMGCI</sequence>
<gene>
    <name evidence="2" type="ORF">rCG_34714</name>
</gene>
<accession>A6HE99</accession>
<dbReference type="Proteomes" id="UP000234681">
    <property type="component" value="Chromosome 10"/>
</dbReference>
<organism evidence="2 3">
    <name type="scientific">Rattus norvegicus</name>
    <name type="common">Rat</name>
    <dbReference type="NCBI Taxonomy" id="10116"/>
    <lineage>
        <taxon>Eukaryota</taxon>
        <taxon>Metazoa</taxon>
        <taxon>Chordata</taxon>
        <taxon>Craniata</taxon>
        <taxon>Vertebrata</taxon>
        <taxon>Euteleostomi</taxon>
        <taxon>Mammalia</taxon>
        <taxon>Eutheria</taxon>
        <taxon>Euarchontoglires</taxon>
        <taxon>Glires</taxon>
        <taxon>Rodentia</taxon>
        <taxon>Myomorpha</taxon>
        <taxon>Muroidea</taxon>
        <taxon>Muridae</taxon>
        <taxon>Murinae</taxon>
        <taxon>Rattus</taxon>
    </lineage>
</organism>
<proteinExistence type="predicted"/>
<keyword evidence="1" id="KW-0472">Membrane</keyword>
<reference evidence="2 3" key="1">
    <citation type="submission" date="2005-07" db="EMBL/GenBank/DDBJ databases">
        <authorList>
            <person name="Mural R.J."/>
            <person name="Li P.W."/>
            <person name="Adams M.D."/>
            <person name="Amanatides P.G."/>
            <person name="Baden-Tillson H."/>
            <person name="Barnstead M."/>
            <person name="Chin S.H."/>
            <person name="Dew I."/>
            <person name="Evans C.A."/>
            <person name="Ferriera S."/>
            <person name="Flanigan M."/>
            <person name="Fosler C."/>
            <person name="Glodek A."/>
            <person name="Gu Z."/>
            <person name="Holt R.A."/>
            <person name="Jennings D."/>
            <person name="Kraft C.L."/>
            <person name="Lu F."/>
            <person name="Nguyen T."/>
            <person name="Nusskern D.R."/>
            <person name="Pfannkoch C.M."/>
            <person name="Sitter C."/>
            <person name="Sutton G.G."/>
            <person name="Venter J.C."/>
            <person name="Wang Z."/>
            <person name="Woodage T."/>
            <person name="Zheng X.H."/>
            <person name="Zhong F."/>
        </authorList>
    </citation>
    <scope>NUCLEOTIDE SEQUENCE [LARGE SCALE GENOMIC DNA]</scope>
    <source>
        <strain>BN</strain>
        <strain evidence="3">Sprague-Dawley</strain>
    </source>
</reference>
<dbReference type="AlphaFoldDB" id="A6HE99"/>
<evidence type="ECO:0000256" key="1">
    <source>
        <dbReference type="SAM" id="Phobius"/>
    </source>
</evidence>
<keyword evidence="1" id="KW-0812">Transmembrane</keyword>